<sequence length="224" mass="24749">MPGSNPPDTERGESLASYGPWDYHVRARQSPQSRQFTFAIQPLNGASHLIDVTLQETARGDLTFYHARTSIARAAVERWYKNCLTKIFTKSSVGTAKVHQVMLCENEKSRVYLRDFTKDIILTEAFNNPRIVFRSTDTGQERSLLDTPSIRVHENLRGQEIIVIQQILDKANVAWVLILLLIASPGLGIAIGLCSHSADLGIAASAGVFALASFIQGLIAWLEG</sequence>
<protein>
    <submittedName>
        <fullName evidence="2">Uncharacterized protein</fullName>
    </submittedName>
</protein>
<accession>A0AA39R7A0</accession>
<keyword evidence="1" id="KW-1133">Transmembrane helix</keyword>
<feature type="transmembrane region" description="Helical" evidence="1">
    <location>
        <begin position="200"/>
        <end position="222"/>
    </location>
</feature>
<keyword evidence="1" id="KW-0472">Membrane</keyword>
<feature type="transmembrane region" description="Helical" evidence="1">
    <location>
        <begin position="173"/>
        <end position="193"/>
    </location>
</feature>
<dbReference type="Proteomes" id="UP001166286">
    <property type="component" value="Unassembled WGS sequence"/>
</dbReference>
<dbReference type="AlphaFoldDB" id="A0AA39R7A0"/>
<evidence type="ECO:0000313" key="3">
    <source>
        <dbReference type="Proteomes" id="UP001166286"/>
    </source>
</evidence>
<name>A0AA39R7A0_9LECA</name>
<reference evidence="2" key="1">
    <citation type="submission" date="2023-03" db="EMBL/GenBank/DDBJ databases">
        <title>Complete genome of Cladonia borealis.</title>
        <authorList>
            <person name="Park H."/>
        </authorList>
    </citation>
    <scope>NUCLEOTIDE SEQUENCE</scope>
    <source>
        <strain evidence="2">ANT050790</strain>
    </source>
</reference>
<keyword evidence="3" id="KW-1185">Reference proteome</keyword>
<evidence type="ECO:0000313" key="2">
    <source>
        <dbReference type="EMBL" id="KAK0516197.1"/>
    </source>
</evidence>
<organism evidence="2 3">
    <name type="scientific">Cladonia borealis</name>
    <dbReference type="NCBI Taxonomy" id="184061"/>
    <lineage>
        <taxon>Eukaryota</taxon>
        <taxon>Fungi</taxon>
        <taxon>Dikarya</taxon>
        <taxon>Ascomycota</taxon>
        <taxon>Pezizomycotina</taxon>
        <taxon>Lecanoromycetes</taxon>
        <taxon>OSLEUM clade</taxon>
        <taxon>Lecanoromycetidae</taxon>
        <taxon>Lecanorales</taxon>
        <taxon>Lecanorineae</taxon>
        <taxon>Cladoniaceae</taxon>
        <taxon>Cladonia</taxon>
    </lineage>
</organism>
<evidence type="ECO:0000256" key="1">
    <source>
        <dbReference type="SAM" id="Phobius"/>
    </source>
</evidence>
<proteinExistence type="predicted"/>
<keyword evidence="1" id="KW-0812">Transmembrane</keyword>
<dbReference type="EMBL" id="JAFEKC020000002">
    <property type="protein sequence ID" value="KAK0516197.1"/>
    <property type="molecule type" value="Genomic_DNA"/>
</dbReference>
<gene>
    <name evidence="2" type="ORF">JMJ35_000800</name>
</gene>
<comment type="caution">
    <text evidence="2">The sequence shown here is derived from an EMBL/GenBank/DDBJ whole genome shotgun (WGS) entry which is preliminary data.</text>
</comment>